<reference evidence="17" key="1">
    <citation type="submission" date="2013-07" db="EMBL/GenBank/DDBJ databases">
        <authorList>
            <person name="McIlroy S."/>
        </authorList>
    </citation>
    <scope>NUCLEOTIDE SEQUENCE [LARGE SCALE GENOMIC DNA]</scope>
    <source>
        <strain evidence="17">Run_A_D11</strain>
    </source>
</reference>
<evidence type="ECO:0000256" key="7">
    <source>
        <dbReference type="ARBA" id="ARBA00022777"/>
    </source>
</evidence>
<keyword evidence="4 12" id="KW-0597">Phosphoprotein</keyword>
<keyword evidence="11" id="KW-0131">Cell cycle</keyword>
<proteinExistence type="predicted"/>
<evidence type="ECO:0000259" key="14">
    <source>
        <dbReference type="PROSITE" id="PS50109"/>
    </source>
</evidence>
<sequence length="657" mass="72385">MTIRQGNKSQSFLSLIWWRYVPAAIVPILLVDVLLLSTHLLTNDTALIAPLDAHTKPGSMGLIVGFVLFLHIAFFAALYRIIGRVSGLFTKPLAQINLMAKRIGAGDYYQPSPHVAVKELDRSVQIIAAMGHRLGDHHRALLEAQERLNQERALLHALIDSIPDLIFYKNTAGIYLGCNKAFADSMQCDERDIAGRSDLDLFPKDVAVVFRTKDRQVLASGQPRCDEEWLDHSDGRRTVIETLKTPYLDSAGNILGLIGICRDIDQRKRLEQELAHAKQEAEAASRAKSDFLATMSHEIRTPLNGVLGMTELLLDTRLDERQRQLAQTALRSGKGLLNIINDILDFSKIESGKLALESIDFDLRRLISDIYLLFTERAGSKNLLLQVVIPDTLPTRWFGDPIRLRQVLTNLLANAIKFTEQGRVMLRISADWINAEQGQLKFEVSDTGIGIAPEAQAQIFEPFAQATQAVTRQYGGTGLGLAICRQLVALMGGAIGVDSAPGQGASFWFRLTLARVSTNIGDPTTTPRLGTRPRFNAHVLVVEDNPVNQEVARAMLEQLGCRADIATDGREAVLAALGKTYDLVLMDCHMPVLDGFAATAEIRQQEAKGTSRLPVIALTANVAKGVREQCLAAGMDDYLSKPFDQAQLATVLAKFLR</sequence>
<dbReference type="FunFam" id="3.30.565.10:FF:000010">
    <property type="entry name" value="Sensor histidine kinase RcsC"/>
    <property type="match status" value="1"/>
</dbReference>
<evidence type="ECO:0000256" key="3">
    <source>
        <dbReference type="ARBA" id="ARBA00012438"/>
    </source>
</evidence>
<feature type="domain" description="Histidine kinase" evidence="14">
    <location>
        <begin position="294"/>
        <end position="515"/>
    </location>
</feature>
<dbReference type="EMBL" id="CBTJ020000020">
    <property type="protein sequence ID" value="CDI01473.1"/>
    <property type="molecule type" value="Genomic_DNA"/>
</dbReference>
<dbReference type="GO" id="GO:0016020">
    <property type="term" value="C:membrane"/>
    <property type="evidence" value="ECO:0007669"/>
    <property type="project" value="UniProtKB-SubCell"/>
</dbReference>
<evidence type="ECO:0000256" key="5">
    <source>
        <dbReference type="ARBA" id="ARBA00022679"/>
    </source>
</evidence>
<evidence type="ECO:0000256" key="6">
    <source>
        <dbReference type="ARBA" id="ARBA00022741"/>
    </source>
</evidence>
<dbReference type="SUPFAM" id="SSF52172">
    <property type="entry name" value="CheY-like"/>
    <property type="match status" value="1"/>
</dbReference>
<dbReference type="InterPro" id="IPR000014">
    <property type="entry name" value="PAS"/>
</dbReference>
<gene>
    <name evidence="17" type="ORF">BN873_150261</name>
</gene>
<dbReference type="Pfam" id="PF08448">
    <property type="entry name" value="PAS_4"/>
    <property type="match status" value="1"/>
</dbReference>
<dbReference type="InterPro" id="IPR001789">
    <property type="entry name" value="Sig_transdc_resp-reg_receiver"/>
</dbReference>
<dbReference type="AlphaFoldDB" id="W6MBR5"/>
<comment type="catalytic activity">
    <reaction evidence="1">
        <text>ATP + protein L-histidine = ADP + protein N-phospho-L-histidine.</text>
        <dbReference type="EC" id="2.7.13.3"/>
    </reaction>
</comment>
<dbReference type="Gene3D" id="3.30.565.10">
    <property type="entry name" value="Histidine kinase-like ATPase, C-terminal domain"/>
    <property type="match status" value="1"/>
</dbReference>
<dbReference type="SMART" id="SM00388">
    <property type="entry name" value="HisKA"/>
    <property type="match status" value="1"/>
</dbReference>
<keyword evidence="8" id="KW-0067">ATP-binding</keyword>
<dbReference type="Pfam" id="PF02518">
    <property type="entry name" value="HATPase_c"/>
    <property type="match status" value="1"/>
</dbReference>
<organism evidence="17 18">
    <name type="scientific">Candidatus Competibacter denitrificans Run_A_D11</name>
    <dbReference type="NCBI Taxonomy" id="1400863"/>
    <lineage>
        <taxon>Bacteria</taxon>
        <taxon>Pseudomonadati</taxon>
        <taxon>Pseudomonadota</taxon>
        <taxon>Gammaproteobacteria</taxon>
        <taxon>Candidatus Competibacteraceae</taxon>
        <taxon>Candidatus Competibacter</taxon>
    </lineage>
</organism>
<evidence type="ECO:0000256" key="8">
    <source>
        <dbReference type="ARBA" id="ARBA00022840"/>
    </source>
</evidence>
<name>W6MBR5_9GAMM</name>
<evidence type="ECO:0000256" key="2">
    <source>
        <dbReference type="ARBA" id="ARBA00004370"/>
    </source>
</evidence>
<dbReference type="PANTHER" id="PTHR45339:SF1">
    <property type="entry name" value="HYBRID SIGNAL TRANSDUCTION HISTIDINE KINASE J"/>
    <property type="match status" value="1"/>
</dbReference>
<dbReference type="SUPFAM" id="SSF55785">
    <property type="entry name" value="PYP-like sensor domain (PAS domain)"/>
    <property type="match status" value="1"/>
</dbReference>
<accession>W6MBR5</accession>
<keyword evidence="13" id="KW-0812">Transmembrane</keyword>
<keyword evidence="6" id="KW-0547">Nucleotide-binding</keyword>
<dbReference type="Gene3D" id="1.10.287.130">
    <property type="match status" value="1"/>
</dbReference>
<feature type="modified residue" description="4-aspartylphosphate" evidence="12">
    <location>
        <position position="587"/>
    </location>
</feature>
<dbReference type="SUPFAM" id="SSF55874">
    <property type="entry name" value="ATPase domain of HSP90 chaperone/DNA topoisomerase II/histidine kinase"/>
    <property type="match status" value="1"/>
</dbReference>
<dbReference type="Gene3D" id="3.40.50.2300">
    <property type="match status" value="1"/>
</dbReference>
<dbReference type="OrthoDB" id="6187449at2"/>
<dbReference type="InterPro" id="IPR005467">
    <property type="entry name" value="His_kinase_dom"/>
</dbReference>
<dbReference type="SUPFAM" id="SSF47384">
    <property type="entry name" value="Homodimeric domain of signal transducing histidine kinase"/>
    <property type="match status" value="1"/>
</dbReference>
<dbReference type="STRING" id="1400863.BN873_150261"/>
<reference evidence="17" key="2">
    <citation type="submission" date="2014-03" db="EMBL/GenBank/DDBJ databases">
        <title>Candidatus Competibacter-lineage genomes retrieved from metagenomes reveal functional metabolic diversity.</title>
        <authorList>
            <person name="McIlroy S.J."/>
            <person name="Albertsen M."/>
            <person name="Andresen E.K."/>
            <person name="Saunders A.M."/>
            <person name="Kristiansen R."/>
            <person name="Stokholm-Bjerregaard M."/>
            <person name="Nielsen K.L."/>
            <person name="Nielsen P.H."/>
        </authorList>
    </citation>
    <scope>NUCLEOTIDE SEQUENCE</scope>
    <source>
        <strain evidence="17">Run_A_D11</strain>
    </source>
</reference>
<keyword evidence="13" id="KW-1133">Transmembrane helix</keyword>
<dbReference type="Gene3D" id="3.30.450.20">
    <property type="entry name" value="PAS domain"/>
    <property type="match status" value="1"/>
</dbReference>
<dbReference type="CDD" id="cd16922">
    <property type="entry name" value="HATPase_EvgS-ArcB-TorS-like"/>
    <property type="match status" value="1"/>
</dbReference>
<dbReference type="InterPro" id="IPR003594">
    <property type="entry name" value="HATPase_dom"/>
</dbReference>
<dbReference type="Proteomes" id="UP000035760">
    <property type="component" value="Unassembled WGS sequence"/>
</dbReference>
<dbReference type="InterPro" id="IPR035965">
    <property type="entry name" value="PAS-like_dom_sf"/>
</dbReference>
<evidence type="ECO:0000256" key="9">
    <source>
        <dbReference type="ARBA" id="ARBA00023012"/>
    </source>
</evidence>
<evidence type="ECO:0000256" key="13">
    <source>
        <dbReference type="SAM" id="Phobius"/>
    </source>
</evidence>
<dbReference type="SMART" id="SM00448">
    <property type="entry name" value="REC"/>
    <property type="match status" value="1"/>
</dbReference>
<dbReference type="PRINTS" id="PR00344">
    <property type="entry name" value="BCTRLSENSOR"/>
</dbReference>
<feature type="domain" description="PAC" evidence="16">
    <location>
        <begin position="224"/>
        <end position="276"/>
    </location>
</feature>
<evidence type="ECO:0000256" key="10">
    <source>
        <dbReference type="ARBA" id="ARBA00023136"/>
    </source>
</evidence>
<evidence type="ECO:0000256" key="4">
    <source>
        <dbReference type="ARBA" id="ARBA00022553"/>
    </source>
</evidence>
<dbReference type="InterPro" id="IPR000700">
    <property type="entry name" value="PAS-assoc_C"/>
</dbReference>
<dbReference type="InterPro" id="IPR004358">
    <property type="entry name" value="Sig_transdc_His_kin-like_C"/>
</dbReference>
<dbReference type="GO" id="GO:0005524">
    <property type="term" value="F:ATP binding"/>
    <property type="evidence" value="ECO:0007669"/>
    <property type="project" value="UniProtKB-KW"/>
</dbReference>
<evidence type="ECO:0000256" key="11">
    <source>
        <dbReference type="ARBA" id="ARBA00023306"/>
    </source>
</evidence>
<dbReference type="InterPro" id="IPR036890">
    <property type="entry name" value="HATPase_C_sf"/>
</dbReference>
<dbReference type="PROSITE" id="PS50110">
    <property type="entry name" value="RESPONSE_REGULATORY"/>
    <property type="match status" value="1"/>
</dbReference>
<dbReference type="InterPro" id="IPR036097">
    <property type="entry name" value="HisK_dim/P_sf"/>
</dbReference>
<dbReference type="PROSITE" id="PS50113">
    <property type="entry name" value="PAC"/>
    <property type="match status" value="1"/>
</dbReference>
<feature type="transmembrane region" description="Helical" evidence="13">
    <location>
        <begin position="61"/>
        <end position="82"/>
    </location>
</feature>
<dbReference type="Pfam" id="PF00512">
    <property type="entry name" value="HisKA"/>
    <property type="match status" value="1"/>
</dbReference>
<dbReference type="SMART" id="SM00091">
    <property type="entry name" value="PAS"/>
    <property type="match status" value="1"/>
</dbReference>
<dbReference type="CDD" id="cd00082">
    <property type="entry name" value="HisKA"/>
    <property type="match status" value="1"/>
</dbReference>
<keyword evidence="9" id="KW-0902">Two-component regulatory system</keyword>
<dbReference type="RefSeq" id="WP_053085217.1">
    <property type="nucleotide sequence ID" value="NZ_CBTJ020000020.1"/>
</dbReference>
<keyword evidence="5 17" id="KW-0808">Transferase</keyword>
<dbReference type="NCBIfam" id="TIGR00229">
    <property type="entry name" value="sensory_box"/>
    <property type="match status" value="1"/>
</dbReference>
<dbReference type="Pfam" id="PF00072">
    <property type="entry name" value="Response_reg"/>
    <property type="match status" value="1"/>
</dbReference>
<keyword evidence="7 17" id="KW-0418">Kinase</keyword>
<dbReference type="SMART" id="SM00387">
    <property type="entry name" value="HATPase_c"/>
    <property type="match status" value="1"/>
</dbReference>
<dbReference type="InterPro" id="IPR013656">
    <property type="entry name" value="PAS_4"/>
</dbReference>
<evidence type="ECO:0000313" key="18">
    <source>
        <dbReference type="Proteomes" id="UP000035760"/>
    </source>
</evidence>
<feature type="domain" description="Response regulatory" evidence="15">
    <location>
        <begin position="538"/>
        <end position="656"/>
    </location>
</feature>
<comment type="caution">
    <text evidence="17">The sequence shown here is derived from an EMBL/GenBank/DDBJ whole genome shotgun (WGS) entry which is preliminary data.</text>
</comment>
<feature type="transmembrane region" description="Helical" evidence="13">
    <location>
        <begin position="20"/>
        <end position="41"/>
    </location>
</feature>
<dbReference type="PANTHER" id="PTHR45339">
    <property type="entry name" value="HYBRID SIGNAL TRANSDUCTION HISTIDINE KINASE J"/>
    <property type="match status" value="1"/>
</dbReference>
<protein>
    <recommendedName>
        <fullName evidence="3">histidine kinase</fullName>
        <ecNumber evidence="3">2.7.13.3</ecNumber>
    </recommendedName>
</protein>
<dbReference type="CDD" id="cd00130">
    <property type="entry name" value="PAS"/>
    <property type="match status" value="1"/>
</dbReference>
<keyword evidence="10 13" id="KW-0472">Membrane</keyword>
<dbReference type="GO" id="GO:0000155">
    <property type="term" value="F:phosphorelay sensor kinase activity"/>
    <property type="evidence" value="ECO:0007669"/>
    <property type="project" value="InterPro"/>
</dbReference>
<evidence type="ECO:0000259" key="16">
    <source>
        <dbReference type="PROSITE" id="PS50113"/>
    </source>
</evidence>
<keyword evidence="18" id="KW-1185">Reference proteome</keyword>
<dbReference type="InterPro" id="IPR003661">
    <property type="entry name" value="HisK_dim/P_dom"/>
</dbReference>
<comment type="subcellular location">
    <subcellularLocation>
        <location evidence="2">Membrane</location>
    </subcellularLocation>
</comment>
<dbReference type="InterPro" id="IPR011006">
    <property type="entry name" value="CheY-like_superfamily"/>
</dbReference>
<evidence type="ECO:0000313" key="17">
    <source>
        <dbReference type="EMBL" id="CDI01473.1"/>
    </source>
</evidence>
<dbReference type="CDD" id="cd17546">
    <property type="entry name" value="REC_hyHK_CKI1_RcsC-like"/>
    <property type="match status" value="1"/>
</dbReference>
<dbReference type="PROSITE" id="PS50109">
    <property type="entry name" value="HIS_KIN"/>
    <property type="match status" value="1"/>
</dbReference>
<evidence type="ECO:0000256" key="12">
    <source>
        <dbReference type="PROSITE-ProRule" id="PRU00169"/>
    </source>
</evidence>
<evidence type="ECO:0000256" key="1">
    <source>
        <dbReference type="ARBA" id="ARBA00000085"/>
    </source>
</evidence>
<dbReference type="EC" id="2.7.13.3" evidence="3"/>
<evidence type="ECO:0000259" key="15">
    <source>
        <dbReference type="PROSITE" id="PS50110"/>
    </source>
</evidence>
<dbReference type="FunFam" id="1.10.287.130:FF:000038">
    <property type="entry name" value="Sensory transduction histidine kinase"/>
    <property type="match status" value="1"/>
</dbReference>